<evidence type="ECO:0000313" key="2">
    <source>
        <dbReference type="EMBL" id="CAA9348315.1"/>
    </source>
</evidence>
<feature type="compositionally biased region" description="Basic and acidic residues" evidence="1">
    <location>
        <begin position="14"/>
        <end position="34"/>
    </location>
</feature>
<gene>
    <name evidence="2" type="ORF">AVDCRST_MAG07-2798</name>
</gene>
<feature type="non-terminal residue" evidence="2">
    <location>
        <position position="1"/>
    </location>
</feature>
<feature type="non-terminal residue" evidence="2">
    <location>
        <position position="142"/>
    </location>
</feature>
<sequence length="142" mass="15120">GPHPARRPACAPVGRDRGPPGADDCRRGGGDDRLRCRRRRLRRAHRTGPADRLRRLLRARLRSGGRGRAPGAPAGRGGHAAARLRRARADRQRRRGVGRQRVVPAGPAARAGQRHRAGCPGAGAGLPHDPGARPAAGRRTSL</sequence>
<feature type="compositionally biased region" description="Basic residues" evidence="1">
    <location>
        <begin position="35"/>
        <end position="46"/>
    </location>
</feature>
<accession>A0A6J4M2U3</accession>
<reference evidence="2" key="1">
    <citation type="submission" date="2020-02" db="EMBL/GenBank/DDBJ databases">
        <authorList>
            <person name="Meier V. D."/>
        </authorList>
    </citation>
    <scope>NUCLEOTIDE SEQUENCE</scope>
    <source>
        <strain evidence="2">AVDCRST_MAG07</strain>
    </source>
</reference>
<proteinExistence type="predicted"/>
<feature type="compositionally biased region" description="Basic residues" evidence="1">
    <location>
        <begin position="82"/>
        <end position="98"/>
    </location>
</feature>
<name>A0A6J4M2U3_9ACTN</name>
<protein>
    <submittedName>
        <fullName evidence="2">Uncharacterized protein</fullName>
    </submittedName>
</protein>
<feature type="region of interest" description="Disordered" evidence="1">
    <location>
        <begin position="1"/>
        <end position="142"/>
    </location>
</feature>
<dbReference type="AlphaFoldDB" id="A0A6J4M2U3"/>
<feature type="compositionally biased region" description="Basic residues" evidence="1">
    <location>
        <begin position="55"/>
        <end position="65"/>
    </location>
</feature>
<feature type="compositionally biased region" description="Gly residues" evidence="1">
    <location>
        <begin position="66"/>
        <end position="78"/>
    </location>
</feature>
<dbReference type="EMBL" id="CADCUB010000133">
    <property type="protein sequence ID" value="CAA9348315.1"/>
    <property type="molecule type" value="Genomic_DNA"/>
</dbReference>
<organism evidence="2">
    <name type="scientific">uncultured Frankineae bacterium</name>
    <dbReference type="NCBI Taxonomy" id="437475"/>
    <lineage>
        <taxon>Bacteria</taxon>
        <taxon>Bacillati</taxon>
        <taxon>Actinomycetota</taxon>
        <taxon>Actinomycetes</taxon>
        <taxon>Frankiales</taxon>
        <taxon>environmental samples</taxon>
    </lineage>
</organism>
<evidence type="ECO:0000256" key="1">
    <source>
        <dbReference type="SAM" id="MobiDB-lite"/>
    </source>
</evidence>